<comment type="caution">
    <text evidence="1">The sequence shown here is derived from an EMBL/GenBank/DDBJ whole genome shotgun (WGS) entry which is preliminary data.</text>
</comment>
<dbReference type="EMBL" id="RJSG01000002">
    <property type="protein sequence ID" value="RNL78634.1"/>
    <property type="molecule type" value="Genomic_DNA"/>
</dbReference>
<proteinExistence type="predicted"/>
<name>A0A3N0DSN2_9ACTN</name>
<keyword evidence="2" id="KW-1185">Reference proteome</keyword>
<dbReference type="Pfam" id="PF18986">
    <property type="entry name" value="DUF5719"/>
    <property type="match status" value="1"/>
</dbReference>
<dbReference type="Proteomes" id="UP000277094">
    <property type="component" value="Unassembled WGS sequence"/>
</dbReference>
<gene>
    <name evidence="1" type="ORF">EFL95_05985</name>
</gene>
<dbReference type="InterPro" id="IPR043777">
    <property type="entry name" value="DUF5719"/>
</dbReference>
<accession>A0A3N0DSN2</accession>
<protein>
    <submittedName>
        <fullName evidence="1">Uncharacterized protein</fullName>
    </submittedName>
</protein>
<dbReference type="RefSeq" id="WP_123233135.1">
    <property type="nucleotide sequence ID" value="NZ_RJSG01000002.1"/>
</dbReference>
<sequence length="437" mass="44629">MSTPTPTRRGNAARRPAAIGIMLVGLTFALLTLAGTTPLGIGRPVDDPPRVKLDERVFSCTGGLGADRVLSGNLDTGLAKNRTVRSKPLRIVADRTVARGAFAGQESVVGKKLAWVPCPEPHAEWWFAGGGSAEITHDTVLTITNPRPGAAVIDVDVYGDDGAVTAPGLHGITIGGRSTRVVDLGRSAPTSGNVAVSVIASRGLVAVTAADTFAPGLIGKKVQEWLPPQPAPSKTLVLAGLPSKPGLAALTLVNPGSTEAIAKLEVIGNHGTFSPEGLAPVTVPPESVTTLQIADVIDGSPMAIRITTDGRVTGTIRTTKAGDTSFATGVQALRDSTSFGLPQGTGRLVLSSLGEAGSVKVTGYDSRGHAVLTRTVAVEAGTSAAVKLTSQVRYVQLVADRATVAGAFSMSPKNGIAAAGIAPAIRSTRLPAVRPGW</sequence>
<evidence type="ECO:0000313" key="2">
    <source>
        <dbReference type="Proteomes" id="UP000277094"/>
    </source>
</evidence>
<reference evidence="1 2" key="1">
    <citation type="submission" date="2018-11" db="EMBL/GenBank/DDBJ databases">
        <authorList>
            <person name="Li F."/>
        </authorList>
    </citation>
    <scope>NUCLEOTIDE SEQUENCE [LARGE SCALE GENOMIC DNA]</scope>
    <source>
        <strain evidence="1 2">KIS18-7</strain>
    </source>
</reference>
<organism evidence="1 2">
    <name type="scientific">Nocardioides marmorisolisilvae</name>
    <dbReference type="NCBI Taxonomy" id="1542737"/>
    <lineage>
        <taxon>Bacteria</taxon>
        <taxon>Bacillati</taxon>
        <taxon>Actinomycetota</taxon>
        <taxon>Actinomycetes</taxon>
        <taxon>Propionibacteriales</taxon>
        <taxon>Nocardioidaceae</taxon>
        <taxon>Nocardioides</taxon>
    </lineage>
</organism>
<evidence type="ECO:0000313" key="1">
    <source>
        <dbReference type="EMBL" id="RNL78634.1"/>
    </source>
</evidence>
<dbReference type="OrthoDB" id="3729011at2"/>
<dbReference type="AlphaFoldDB" id="A0A3N0DSN2"/>